<keyword evidence="11" id="KW-1185">Reference proteome</keyword>
<keyword evidence="4" id="KW-0249">Electron transport</keyword>
<evidence type="ECO:0000256" key="1">
    <source>
        <dbReference type="ARBA" id="ARBA00022448"/>
    </source>
</evidence>
<dbReference type="CDD" id="cd16373">
    <property type="entry name" value="DMSOR_beta_like"/>
    <property type="match status" value="1"/>
</dbReference>
<dbReference type="InterPro" id="IPR051684">
    <property type="entry name" value="Electron_Trans/Redox"/>
</dbReference>
<sequence length="567" mass="61643">MGHRARKSPLHRAGSRFRSGRIQSGGPENQQDTGVKRTKSAGMYPALRILRILTAALVLAGFVAGMSLSSIFFDRILSLLVSVQFLPALLRLLLSGTALAISALVPLLVIGVLTFLVGRVYCSVLCPLGILQDLLLFLSRKLGRRNMRHEPSRMGIHAAVWSASVILAAAGLPVLLSLLEPYAFFGRIHRDVFVPLTTLSSTAIVEILKNYEIYLAPVPFRGELRAVLSSLALLATLIFLTLRWGRWYCNRLCPAGFMLRLLSIHPVFGLRLKREDCITCGLCTRVCRAACIDLENHSLATDRCVLCFDCAAACPTGAIAFQPARNHSPDVRDISRRRALLSAAGTLLAAGSAWALSPLKNLEGPPALPETDTGNPEQPVLPPGAISRSHYSARCISCHTCVSSCPTHVLQPSFFALGLRGFLQPVMDYRSGYCEWECNTCSTVCPTGAIAPIQLKEKKMLQMGTVDFIQDRCVVFTEGTACGACAEVCPTGAVWMAPYQGELTQPLTDTAFCSGCGSCQHACPVEGEKAILVQGLEEHGRRKEKPVDQQEEEEPGSPGEEFEEFPF</sequence>
<evidence type="ECO:0000313" key="11">
    <source>
        <dbReference type="Proteomes" id="UP000192343"/>
    </source>
</evidence>
<dbReference type="GO" id="GO:0005886">
    <property type="term" value="C:plasma membrane"/>
    <property type="evidence" value="ECO:0007669"/>
    <property type="project" value="TreeGrafter"/>
</dbReference>
<dbReference type="Gene3D" id="3.30.70.20">
    <property type="match status" value="3"/>
</dbReference>
<dbReference type="GO" id="GO:0051539">
    <property type="term" value="F:4 iron, 4 sulfur cluster binding"/>
    <property type="evidence" value="ECO:0007669"/>
    <property type="project" value="UniProtKB-KW"/>
</dbReference>
<evidence type="ECO:0000256" key="6">
    <source>
        <dbReference type="ARBA" id="ARBA00023014"/>
    </source>
</evidence>
<dbReference type="Pfam" id="PF12801">
    <property type="entry name" value="Fer4_5"/>
    <property type="match status" value="2"/>
</dbReference>
<dbReference type="Pfam" id="PF12800">
    <property type="entry name" value="Fer4_4"/>
    <property type="match status" value="2"/>
</dbReference>
<dbReference type="STRING" id="1963862.B4O97_08755"/>
<dbReference type="PANTHER" id="PTHR30176:SF3">
    <property type="entry name" value="FERREDOXIN-TYPE PROTEIN NAPH"/>
    <property type="match status" value="1"/>
</dbReference>
<feature type="domain" description="4Fe-4S ferredoxin-type" evidence="9">
    <location>
        <begin position="268"/>
        <end position="294"/>
    </location>
</feature>
<dbReference type="GO" id="GO:0046872">
    <property type="term" value="F:metal ion binding"/>
    <property type="evidence" value="ECO:0007669"/>
    <property type="project" value="UniProtKB-KW"/>
</dbReference>
<feature type="region of interest" description="Disordered" evidence="7">
    <location>
        <begin position="1"/>
        <end position="35"/>
    </location>
</feature>
<dbReference type="PANTHER" id="PTHR30176">
    <property type="entry name" value="FERREDOXIN-TYPE PROTEIN NAPH"/>
    <property type="match status" value="1"/>
</dbReference>
<keyword evidence="8" id="KW-0812">Transmembrane</keyword>
<feature type="region of interest" description="Disordered" evidence="7">
    <location>
        <begin position="536"/>
        <end position="567"/>
    </location>
</feature>
<keyword evidence="2" id="KW-0004">4Fe-4S</keyword>
<evidence type="ECO:0000259" key="9">
    <source>
        <dbReference type="PROSITE" id="PS51379"/>
    </source>
</evidence>
<evidence type="ECO:0000256" key="5">
    <source>
        <dbReference type="ARBA" id="ARBA00023004"/>
    </source>
</evidence>
<reference evidence="10 11" key="1">
    <citation type="submission" date="2017-03" db="EMBL/GenBank/DDBJ databases">
        <title>Draft Genome sequence of Marispirochaeta sp. strain JC444.</title>
        <authorList>
            <person name="Shivani Y."/>
            <person name="Subhash Y."/>
            <person name="Sasikala C."/>
            <person name="Ramana C."/>
        </authorList>
    </citation>
    <scope>NUCLEOTIDE SEQUENCE [LARGE SCALE GENOMIC DNA]</scope>
    <source>
        <strain evidence="10 11">JC444</strain>
    </source>
</reference>
<organism evidence="10 11">
    <name type="scientific">Marispirochaeta aestuarii</name>
    <dbReference type="NCBI Taxonomy" id="1963862"/>
    <lineage>
        <taxon>Bacteria</taxon>
        <taxon>Pseudomonadati</taxon>
        <taxon>Spirochaetota</taxon>
        <taxon>Spirochaetia</taxon>
        <taxon>Spirochaetales</taxon>
        <taxon>Spirochaetaceae</taxon>
        <taxon>Marispirochaeta</taxon>
    </lineage>
</organism>
<keyword evidence="8" id="KW-1133">Transmembrane helix</keyword>
<evidence type="ECO:0000313" key="10">
    <source>
        <dbReference type="EMBL" id="ORC35720.1"/>
    </source>
</evidence>
<keyword evidence="6" id="KW-0411">Iron-sulfur</keyword>
<dbReference type="EMBL" id="MWQY01000008">
    <property type="protein sequence ID" value="ORC35720.1"/>
    <property type="molecule type" value="Genomic_DNA"/>
</dbReference>
<evidence type="ECO:0000256" key="3">
    <source>
        <dbReference type="ARBA" id="ARBA00022723"/>
    </source>
</evidence>
<evidence type="ECO:0000256" key="2">
    <source>
        <dbReference type="ARBA" id="ARBA00022485"/>
    </source>
</evidence>
<keyword evidence="1" id="KW-0813">Transport</keyword>
<dbReference type="AlphaFoldDB" id="A0A1Y1RYR2"/>
<feature type="domain" description="4Fe-4S ferredoxin-type" evidence="9">
    <location>
        <begin position="295"/>
        <end position="324"/>
    </location>
</feature>
<proteinExistence type="predicted"/>
<dbReference type="PROSITE" id="PS51379">
    <property type="entry name" value="4FE4S_FER_2"/>
    <property type="match status" value="6"/>
</dbReference>
<evidence type="ECO:0000256" key="4">
    <source>
        <dbReference type="ARBA" id="ARBA00022982"/>
    </source>
</evidence>
<feature type="transmembrane region" description="Helical" evidence="8">
    <location>
        <begin position="158"/>
        <end position="179"/>
    </location>
</feature>
<feature type="domain" description="4Fe-4S ferredoxin-type" evidence="9">
    <location>
        <begin position="384"/>
        <end position="415"/>
    </location>
</feature>
<feature type="compositionally biased region" description="Acidic residues" evidence="7">
    <location>
        <begin position="549"/>
        <end position="567"/>
    </location>
</feature>
<dbReference type="InterPro" id="IPR017900">
    <property type="entry name" value="4Fe4S_Fe_S_CS"/>
</dbReference>
<name>A0A1Y1RYR2_9SPIO</name>
<dbReference type="SUPFAM" id="SSF54862">
    <property type="entry name" value="4Fe-4S ferredoxins"/>
    <property type="match status" value="2"/>
</dbReference>
<feature type="transmembrane region" description="Helical" evidence="8">
    <location>
        <begin position="49"/>
        <end position="73"/>
    </location>
</feature>
<gene>
    <name evidence="10" type="ORF">B4O97_08755</name>
</gene>
<feature type="transmembrane region" description="Helical" evidence="8">
    <location>
        <begin position="116"/>
        <end position="138"/>
    </location>
</feature>
<feature type="domain" description="4Fe-4S ferredoxin-type" evidence="9">
    <location>
        <begin position="423"/>
        <end position="455"/>
    </location>
</feature>
<comment type="caution">
    <text evidence="10">The sequence shown here is derived from an EMBL/GenBank/DDBJ whole genome shotgun (WGS) entry which is preliminary data.</text>
</comment>
<dbReference type="Pfam" id="PF12838">
    <property type="entry name" value="Fer4_7"/>
    <property type="match status" value="1"/>
</dbReference>
<feature type="compositionally biased region" description="Basic and acidic residues" evidence="7">
    <location>
        <begin position="536"/>
        <end position="548"/>
    </location>
</feature>
<keyword evidence="5" id="KW-0408">Iron</keyword>
<dbReference type="Pfam" id="PF12798">
    <property type="entry name" value="Fer4_3"/>
    <property type="match status" value="1"/>
</dbReference>
<evidence type="ECO:0000256" key="7">
    <source>
        <dbReference type="SAM" id="MobiDB-lite"/>
    </source>
</evidence>
<feature type="transmembrane region" description="Helical" evidence="8">
    <location>
        <begin position="224"/>
        <end position="242"/>
    </location>
</feature>
<evidence type="ECO:0000256" key="8">
    <source>
        <dbReference type="SAM" id="Phobius"/>
    </source>
</evidence>
<keyword evidence="8" id="KW-0472">Membrane</keyword>
<accession>A0A1Y1RYR2</accession>
<feature type="domain" description="4Fe-4S ferredoxin-type" evidence="9">
    <location>
        <begin position="464"/>
        <end position="499"/>
    </location>
</feature>
<protein>
    <recommendedName>
        <fullName evidence="9">4Fe-4S ferredoxin-type domain-containing protein</fullName>
    </recommendedName>
</protein>
<dbReference type="InterPro" id="IPR017896">
    <property type="entry name" value="4Fe4S_Fe-S-bd"/>
</dbReference>
<dbReference type="PROSITE" id="PS00198">
    <property type="entry name" value="4FE4S_FER_1"/>
    <property type="match status" value="3"/>
</dbReference>
<feature type="domain" description="4Fe-4S ferredoxin-type" evidence="9">
    <location>
        <begin position="504"/>
        <end position="526"/>
    </location>
</feature>
<feature type="transmembrane region" description="Helical" evidence="8">
    <location>
        <begin position="85"/>
        <end position="110"/>
    </location>
</feature>
<dbReference type="Proteomes" id="UP000192343">
    <property type="component" value="Unassembled WGS sequence"/>
</dbReference>
<feature type="compositionally biased region" description="Basic residues" evidence="7">
    <location>
        <begin position="1"/>
        <end position="19"/>
    </location>
</feature>
<keyword evidence="3" id="KW-0479">Metal-binding</keyword>